<evidence type="ECO:0000313" key="1">
    <source>
        <dbReference type="EMBL" id="TVT16456.1"/>
    </source>
</evidence>
<organism evidence="1 2">
    <name type="scientific">Amycolatopsis acidiphila</name>
    <dbReference type="NCBI Taxonomy" id="715473"/>
    <lineage>
        <taxon>Bacteria</taxon>
        <taxon>Bacillati</taxon>
        <taxon>Actinomycetota</taxon>
        <taxon>Actinomycetes</taxon>
        <taxon>Pseudonocardiales</taxon>
        <taxon>Pseudonocardiaceae</taxon>
        <taxon>Amycolatopsis</taxon>
    </lineage>
</organism>
<gene>
    <name evidence="1" type="ORF">FNH06_34675</name>
</gene>
<proteinExistence type="predicted"/>
<protein>
    <submittedName>
        <fullName evidence="1">Uncharacterized protein</fullName>
    </submittedName>
</protein>
<dbReference type="AlphaFoldDB" id="A0A557ZWR8"/>
<comment type="caution">
    <text evidence="1">The sequence shown here is derived from an EMBL/GenBank/DDBJ whole genome shotgun (WGS) entry which is preliminary data.</text>
</comment>
<dbReference type="EMBL" id="VJZA01000102">
    <property type="protein sequence ID" value="TVT16456.1"/>
    <property type="molecule type" value="Genomic_DNA"/>
</dbReference>
<reference evidence="1 2" key="1">
    <citation type="submission" date="2019-07" db="EMBL/GenBank/DDBJ databases">
        <title>New species of Amycolatopsis and Streptomyces.</title>
        <authorList>
            <person name="Duangmal K."/>
            <person name="Teo W.F.A."/>
            <person name="Lipun K."/>
        </authorList>
    </citation>
    <scope>NUCLEOTIDE SEQUENCE [LARGE SCALE GENOMIC DNA]</scope>
    <source>
        <strain evidence="1 2">JCM 30562</strain>
    </source>
</reference>
<keyword evidence="2" id="KW-1185">Reference proteome</keyword>
<sequence length="61" mass="6729">MTARTRGRLMPLVVVPLLVVLAAFVAGLVFPAHNHQHVAVIDVRQSRRRARTSRSSPESCP</sequence>
<dbReference type="Proteomes" id="UP000318578">
    <property type="component" value="Unassembled WGS sequence"/>
</dbReference>
<accession>A0A557ZWR8</accession>
<name>A0A557ZWR8_9PSEU</name>
<evidence type="ECO:0000313" key="2">
    <source>
        <dbReference type="Proteomes" id="UP000318578"/>
    </source>
</evidence>
<dbReference type="RefSeq" id="WP_144644493.1">
    <property type="nucleotide sequence ID" value="NZ_BNAX01000006.1"/>
</dbReference>